<dbReference type="PANTHER" id="PTHR43476:SF5">
    <property type="entry name" value="FAD-DEPENDENT MONOOXYGENASE"/>
    <property type="match status" value="1"/>
</dbReference>
<dbReference type="Proteomes" id="UP001597402">
    <property type="component" value="Unassembled WGS sequence"/>
</dbReference>
<keyword evidence="1 3" id="KW-0560">Oxidoreductase</keyword>
<protein>
    <submittedName>
        <fullName evidence="3">NAD(P)/FAD-dependent oxidoreductase</fullName>
        <ecNumber evidence="3">1.-.-.-</ecNumber>
    </submittedName>
</protein>
<dbReference type="RefSeq" id="WP_376873759.1">
    <property type="nucleotide sequence ID" value="NZ_JBHUHP010000008.1"/>
</dbReference>
<evidence type="ECO:0000313" key="4">
    <source>
        <dbReference type="Proteomes" id="UP001597402"/>
    </source>
</evidence>
<dbReference type="Pfam" id="PF01494">
    <property type="entry name" value="FAD_binding_3"/>
    <property type="match status" value="1"/>
</dbReference>
<comment type="caution">
    <text evidence="3">The sequence shown here is derived from an EMBL/GenBank/DDBJ whole genome shotgun (WGS) entry which is preliminary data.</text>
</comment>
<sequence length="401" mass="43051">MGPHFDAIVVGARCAGAPTAMLLARAGHRVLLVDRATFPSDTISTHVIHAPGVAALRRWGLLDAVISTGCPPLATYRFDFGHFRLEGTPPPVDGLSAGYAPRRYLLDSILVDAAVASGVQLREEFSVHDVLVEDGAVVGVAGSGPDGRRVAERARVVVGADGRNSRVARAVRAGQYLDKPKLQYGYYTYWRDLPVDGFDAYVRPDRGWAAIPTNDGLTLVVVGWPYADVRAYKRDVETNYLATLELAPEFAEQVHAATRVEPFRGGGVSNYLRKPYGPGWALVGDAGYDRDPITAQGISDAFRDAEVCARALDDVLQGRRSFEDAMSDYQMTRDATVLPVYEFTTQLATLAPPPPEVASLLASAAGNPDAMDMFAGVVAATVSPAEFFSPQNVGRLRSAVG</sequence>
<keyword evidence="4" id="KW-1185">Reference proteome</keyword>
<dbReference type="EC" id="1.-.-.-" evidence="3"/>
<dbReference type="EMBL" id="JBHUHP010000008">
    <property type="protein sequence ID" value="MFD2091456.1"/>
    <property type="molecule type" value="Genomic_DNA"/>
</dbReference>
<evidence type="ECO:0000256" key="1">
    <source>
        <dbReference type="ARBA" id="ARBA00023002"/>
    </source>
</evidence>
<gene>
    <name evidence="3" type="ORF">ACFSHS_07685</name>
</gene>
<evidence type="ECO:0000259" key="2">
    <source>
        <dbReference type="Pfam" id="PF01494"/>
    </source>
</evidence>
<dbReference type="PRINTS" id="PR00420">
    <property type="entry name" value="RNGMNOXGNASE"/>
</dbReference>
<proteinExistence type="predicted"/>
<dbReference type="Gene3D" id="3.50.50.60">
    <property type="entry name" value="FAD/NAD(P)-binding domain"/>
    <property type="match status" value="1"/>
</dbReference>
<organism evidence="3 4">
    <name type="scientific">Blastococcus deserti</name>
    <dbReference type="NCBI Taxonomy" id="2259033"/>
    <lineage>
        <taxon>Bacteria</taxon>
        <taxon>Bacillati</taxon>
        <taxon>Actinomycetota</taxon>
        <taxon>Actinomycetes</taxon>
        <taxon>Geodermatophilales</taxon>
        <taxon>Geodermatophilaceae</taxon>
        <taxon>Blastococcus</taxon>
    </lineage>
</organism>
<evidence type="ECO:0000313" key="3">
    <source>
        <dbReference type="EMBL" id="MFD2091456.1"/>
    </source>
</evidence>
<name>A0ABW4X7Q0_9ACTN</name>
<dbReference type="PANTHER" id="PTHR43476">
    <property type="entry name" value="3-(3-HYDROXY-PHENYL)PROPIONATE/3-HYDROXYCINNAMIC ACID HYDROXYLASE"/>
    <property type="match status" value="1"/>
</dbReference>
<dbReference type="InterPro" id="IPR002938">
    <property type="entry name" value="FAD-bd"/>
</dbReference>
<accession>A0ABW4X7Q0</accession>
<reference evidence="4" key="1">
    <citation type="journal article" date="2019" name="Int. J. Syst. Evol. Microbiol.">
        <title>The Global Catalogue of Microorganisms (GCM) 10K type strain sequencing project: providing services to taxonomists for standard genome sequencing and annotation.</title>
        <authorList>
            <consortium name="The Broad Institute Genomics Platform"/>
            <consortium name="The Broad Institute Genome Sequencing Center for Infectious Disease"/>
            <person name="Wu L."/>
            <person name="Ma J."/>
        </authorList>
    </citation>
    <scope>NUCLEOTIDE SEQUENCE [LARGE SCALE GENOMIC DNA]</scope>
    <source>
        <strain evidence="4">JCM 3338</strain>
    </source>
</reference>
<dbReference type="InterPro" id="IPR050631">
    <property type="entry name" value="PheA/TfdB_FAD_monoxygenase"/>
</dbReference>
<feature type="domain" description="FAD-binding" evidence="2">
    <location>
        <begin position="6"/>
        <end position="336"/>
    </location>
</feature>
<dbReference type="GO" id="GO:0016491">
    <property type="term" value="F:oxidoreductase activity"/>
    <property type="evidence" value="ECO:0007669"/>
    <property type="project" value="UniProtKB-KW"/>
</dbReference>
<dbReference type="InterPro" id="IPR036188">
    <property type="entry name" value="FAD/NAD-bd_sf"/>
</dbReference>
<dbReference type="SUPFAM" id="SSF51905">
    <property type="entry name" value="FAD/NAD(P)-binding domain"/>
    <property type="match status" value="1"/>
</dbReference>